<feature type="non-terminal residue" evidence="2">
    <location>
        <position position="79"/>
    </location>
</feature>
<name>A0A699XTT1_TANCI</name>
<proteinExistence type="predicted"/>
<feature type="non-terminal residue" evidence="2">
    <location>
        <position position="1"/>
    </location>
</feature>
<gene>
    <name evidence="2" type="ORF">Tci_933305</name>
</gene>
<evidence type="ECO:0000256" key="1">
    <source>
        <dbReference type="SAM" id="MobiDB-lite"/>
    </source>
</evidence>
<dbReference type="AlphaFoldDB" id="A0A699XTT1"/>
<sequence length="79" mass="8500">DQVRPDRPLRTVTEGQNELQTEESQVDVGKDGVEDRSNCVSERPGVSGISLRTDERHDDNGGEVERSHGEPGEDGVAGG</sequence>
<accession>A0A699XTT1</accession>
<protein>
    <submittedName>
        <fullName evidence="2">Uncharacterized protein</fullName>
    </submittedName>
</protein>
<feature type="compositionally biased region" description="Basic and acidic residues" evidence="1">
    <location>
        <begin position="52"/>
        <end position="71"/>
    </location>
</feature>
<feature type="compositionally biased region" description="Basic and acidic residues" evidence="1">
    <location>
        <begin position="28"/>
        <end position="37"/>
    </location>
</feature>
<comment type="caution">
    <text evidence="2">The sequence shown here is derived from an EMBL/GenBank/DDBJ whole genome shotgun (WGS) entry which is preliminary data.</text>
</comment>
<organism evidence="2">
    <name type="scientific">Tanacetum cinerariifolium</name>
    <name type="common">Dalmatian daisy</name>
    <name type="synonym">Chrysanthemum cinerariifolium</name>
    <dbReference type="NCBI Taxonomy" id="118510"/>
    <lineage>
        <taxon>Eukaryota</taxon>
        <taxon>Viridiplantae</taxon>
        <taxon>Streptophyta</taxon>
        <taxon>Embryophyta</taxon>
        <taxon>Tracheophyta</taxon>
        <taxon>Spermatophyta</taxon>
        <taxon>Magnoliopsida</taxon>
        <taxon>eudicotyledons</taxon>
        <taxon>Gunneridae</taxon>
        <taxon>Pentapetalae</taxon>
        <taxon>asterids</taxon>
        <taxon>campanulids</taxon>
        <taxon>Asterales</taxon>
        <taxon>Asteraceae</taxon>
        <taxon>Asteroideae</taxon>
        <taxon>Anthemideae</taxon>
        <taxon>Anthemidinae</taxon>
        <taxon>Tanacetum</taxon>
    </lineage>
</organism>
<dbReference type="EMBL" id="BKCJ011889814">
    <property type="protein sequence ID" value="GFD61336.1"/>
    <property type="molecule type" value="Genomic_DNA"/>
</dbReference>
<evidence type="ECO:0000313" key="2">
    <source>
        <dbReference type="EMBL" id="GFD61336.1"/>
    </source>
</evidence>
<feature type="region of interest" description="Disordered" evidence="1">
    <location>
        <begin position="1"/>
        <end position="79"/>
    </location>
</feature>
<reference evidence="2" key="1">
    <citation type="journal article" date="2019" name="Sci. Rep.">
        <title>Draft genome of Tanacetum cinerariifolium, the natural source of mosquito coil.</title>
        <authorList>
            <person name="Yamashiro T."/>
            <person name="Shiraishi A."/>
            <person name="Satake H."/>
            <person name="Nakayama K."/>
        </authorList>
    </citation>
    <scope>NUCLEOTIDE SEQUENCE</scope>
</reference>